<organism evidence="1 2">
    <name type="scientific">Rhizosaccharibacter radicis</name>
    <dbReference type="NCBI Taxonomy" id="2782605"/>
    <lineage>
        <taxon>Bacteria</taxon>
        <taxon>Pseudomonadati</taxon>
        <taxon>Pseudomonadota</taxon>
        <taxon>Alphaproteobacteria</taxon>
        <taxon>Acetobacterales</taxon>
        <taxon>Acetobacteraceae</taxon>
        <taxon>Rhizosaccharibacter</taxon>
    </lineage>
</organism>
<evidence type="ECO:0000313" key="2">
    <source>
        <dbReference type="Proteomes" id="UP001524547"/>
    </source>
</evidence>
<protein>
    <submittedName>
        <fullName evidence="1">Uncharacterized protein</fullName>
    </submittedName>
</protein>
<keyword evidence="2" id="KW-1185">Reference proteome</keyword>
<reference evidence="1 2" key="1">
    <citation type="submission" date="2022-06" db="EMBL/GenBank/DDBJ databases">
        <title>Rhizosaccharibacter gen. nov. sp. nov. KSS12, endophytic bacteria isolated from sugarcane.</title>
        <authorList>
            <person name="Pitiwittayakul N."/>
        </authorList>
    </citation>
    <scope>NUCLEOTIDE SEQUENCE [LARGE SCALE GENOMIC DNA]</scope>
    <source>
        <strain evidence="1 2">KSS12</strain>
    </source>
</reference>
<name>A0ABT1VZN3_9PROT</name>
<dbReference type="EMBL" id="JAMZEJ010000008">
    <property type="protein sequence ID" value="MCQ8241795.1"/>
    <property type="molecule type" value="Genomic_DNA"/>
</dbReference>
<accession>A0ABT1VZN3</accession>
<proteinExistence type="predicted"/>
<dbReference type="Proteomes" id="UP001524547">
    <property type="component" value="Unassembled WGS sequence"/>
</dbReference>
<comment type="caution">
    <text evidence="1">The sequence shown here is derived from an EMBL/GenBank/DDBJ whole genome shotgun (WGS) entry which is preliminary data.</text>
</comment>
<gene>
    <name evidence="1" type="ORF">NFI88_13215</name>
</gene>
<evidence type="ECO:0000313" key="1">
    <source>
        <dbReference type="EMBL" id="MCQ8241795.1"/>
    </source>
</evidence>
<sequence length="93" mass="9854">MFTDRADPTATTTAFDHIAATLPAALGVPHPVENVSRPGPDGLKAMKVLVGVDGPGPKILSTLMPMTVERPGGAFQATMQLGWPLRLRLPERP</sequence>
<dbReference type="RefSeq" id="WP_422920549.1">
    <property type="nucleotide sequence ID" value="NZ_JAMZEJ010000008.1"/>
</dbReference>